<evidence type="ECO:0000313" key="1">
    <source>
        <dbReference type="EMBL" id="CAL8145806.1"/>
    </source>
</evidence>
<comment type="caution">
    <text evidence="1">The sequence shown here is derived from an EMBL/GenBank/DDBJ whole genome shotgun (WGS) entry which is preliminary data.</text>
</comment>
<gene>
    <name evidence="1" type="ORF">ODALV1_LOCUS30606</name>
</gene>
<accession>A0ABP1S785</accession>
<dbReference type="Proteomes" id="UP001642540">
    <property type="component" value="Unassembled WGS sequence"/>
</dbReference>
<evidence type="ECO:0000313" key="2">
    <source>
        <dbReference type="Proteomes" id="UP001642540"/>
    </source>
</evidence>
<protein>
    <recommendedName>
        <fullName evidence="3">F-box domain-containing protein</fullName>
    </recommendedName>
</protein>
<dbReference type="InterPro" id="IPR032675">
    <property type="entry name" value="LRR_dom_sf"/>
</dbReference>
<sequence length="489" mass="56301">MEVDEEEILEKRIKLMEVKETPQIVKGKGKFLKSPKTNPVLFPENWEQIFKDLNPHDFLSVINTCGEWNELLHHKKTEILLPLVFPLILEYLPVKTIMKCRLINNFIFKRIVDFNLLQYSLNPDHLFEHDPHWIDNVNSIRSKVESVRSRYQLDRLEHLNLFLSRSESLSACGGNPFLTGNLIIELGREGIDGSDQGEALSLMLTRFGHHIISLRISLYNLIPGVTVPTLYSLLGKLPNLKDLHLNAMIPNDLVSSFNAEGLPPIPSLECICFMSFAARDIVNDVPLILPFLHRYGRQLKVFSCGGRLTGSRNFGVGFLNTLLPNLSHVKLNFTNPHSMMKLAMVTWKQLKMLRICGPTYRHEWNCKLVDVVRVVNNFKETLTTLELLLTVTFEGSQAVEKLEPEEMNEITNLRKLTTCIENLRVEWFWEFLKGCCGNLEELHFQILPNDPLPLEDKVGARRAFGFLSKLNRIVFWFSDKPKVVLGRKF</sequence>
<reference evidence="1 2" key="1">
    <citation type="submission" date="2024-08" db="EMBL/GenBank/DDBJ databases">
        <authorList>
            <person name="Cucini C."/>
            <person name="Frati F."/>
        </authorList>
    </citation>
    <scope>NUCLEOTIDE SEQUENCE [LARGE SCALE GENOMIC DNA]</scope>
</reference>
<proteinExistence type="predicted"/>
<organism evidence="1 2">
    <name type="scientific">Orchesella dallaii</name>
    <dbReference type="NCBI Taxonomy" id="48710"/>
    <lineage>
        <taxon>Eukaryota</taxon>
        <taxon>Metazoa</taxon>
        <taxon>Ecdysozoa</taxon>
        <taxon>Arthropoda</taxon>
        <taxon>Hexapoda</taxon>
        <taxon>Collembola</taxon>
        <taxon>Entomobryomorpha</taxon>
        <taxon>Entomobryoidea</taxon>
        <taxon>Orchesellidae</taxon>
        <taxon>Orchesellinae</taxon>
        <taxon>Orchesella</taxon>
    </lineage>
</organism>
<name>A0ABP1S785_9HEXA</name>
<evidence type="ECO:0008006" key="3">
    <source>
        <dbReference type="Google" id="ProtNLM"/>
    </source>
</evidence>
<dbReference type="Gene3D" id="3.80.10.10">
    <property type="entry name" value="Ribonuclease Inhibitor"/>
    <property type="match status" value="1"/>
</dbReference>
<dbReference type="EMBL" id="CAXLJM020000164">
    <property type="protein sequence ID" value="CAL8145806.1"/>
    <property type="molecule type" value="Genomic_DNA"/>
</dbReference>
<keyword evidence="2" id="KW-1185">Reference proteome</keyword>